<protein>
    <submittedName>
        <fullName evidence="7">LysE family translocator</fullName>
    </submittedName>
</protein>
<feature type="transmembrane region" description="Helical" evidence="6">
    <location>
        <begin position="152"/>
        <end position="174"/>
    </location>
</feature>
<keyword evidence="5 6" id="KW-0472">Membrane</keyword>
<feature type="transmembrane region" description="Helical" evidence="6">
    <location>
        <begin position="41"/>
        <end position="61"/>
    </location>
</feature>
<feature type="transmembrane region" description="Helical" evidence="6">
    <location>
        <begin position="186"/>
        <end position="204"/>
    </location>
</feature>
<dbReference type="GO" id="GO:0015171">
    <property type="term" value="F:amino acid transmembrane transporter activity"/>
    <property type="evidence" value="ECO:0007669"/>
    <property type="project" value="TreeGrafter"/>
</dbReference>
<evidence type="ECO:0000256" key="4">
    <source>
        <dbReference type="ARBA" id="ARBA00022989"/>
    </source>
</evidence>
<evidence type="ECO:0000256" key="3">
    <source>
        <dbReference type="ARBA" id="ARBA00022692"/>
    </source>
</evidence>
<organism evidence="7 8">
    <name type="scientific">Lichenibacterium minor</name>
    <dbReference type="NCBI Taxonomy" id="2316528"/>
    <lineage>
        <taxon>Bacteria</taxon>
        <taxon>Pseudomonadati</taxon>
        <taxon>Pseudomonadota</taxon>
        <taxon>Alphaproteobacteria</taxon>
        <taxon>Hyphomicrobiales</taxon>
        <taxon>Lichenihabitantaceae</taxon>
        <taxon>Lichenibacterium</taxon>
    </lineage>
</organism>
<reference evidence="7 8" key="1">
    <citation type="submission" date="2018-12" db="EMBL/GenBank/DDBJ databases">
        <authorList>
            <person name="Grouzdev D.S."/>
            <person name="Krutkina M.S."/>
        </authorList>
    </citation>
    <scope>NUCLEOTIDE SEQUENCE [LARGE SCALE GENOMIC DNA]</scope>
    <source>
        <strain evidence="7 8">RmlP026</strain>
    </source>
</reference>
<dbReference type="RefSeq" id="WP_129228349.1">
    <property type="nucleotide sequence ID" value="NZ_QYBB01000024.1"/>
</dbReference>
<comment type="caution">
    <text evidence="7">The sequence shown here is derived from an EMBL/GenBank/DDBJ whole genome shotgun (WGS) entry which is preliminary data.</text>
</comment>
<comment type="subcellular location">
    <subcellularLocation>
        <location evidence="1">Cell membrane</location>
        <topology evidence="1">Multi-pass membrane protein</topology>
    </subcellularLocation>
</comment>
<dbReference type="AlphaFoldDB" id="A0A4Q2U1Y6"/>
<dbReference type="OrthoDB" id="9804822at2"/>
<evidence type="ECO:0000313" key="8">
    <source>
        <dbReference type="Proteomes" id="UP000290759"/>
    </source>
</evidence>
<name>A0A4Q2U1Y6_9HYPH</name>
<sequence>MGGTELTVFALALAVGAGSPGPSVAALVSRVLTRGVRDVLPFLAALWLGEAVWLTLVVAGLSAAAQTFGSAFAAIRYAGVAYLLVLAWRMWHAPTAPAADAASGRAERQAWRLFGAGLLVSLGNPKNMVFYVALLPSLVDIGHVGVSGWAELVATMVAVLAAVDLGWACAAAGARRWLVDGRTMRIANRIGASMMAGAAAAVAVR</sequence>
<dbReference type="Proteomes" id="UP000290759">
    <property type="component" value="Unassembled WGS sequence"/>
</dbReference>
<gene>
    <name evidence="7" type="ORF">D3273_18350</name>
</gene>
<keyword evidence="2" id="KW-1003">Cell membrane</keyword>
<keyword evidence="4 6" id="KW-1133">Transmembrane helix</keyword>
<evidence type="ECO:0000256" key="1">
    <source>
        <dbReference type="ARBA" id="ARBA00004651"/>
    </source>
</evidence>
<dbReference type="GO" id="GO:0005886">
    <property type="term" value="C:plasma membrane"/>
    <property type="evidence" value="ECO:0007669"/>
    <property type="project" value="UniProtKB-SubCell"/>
</dbReference>
<dbReference type="EMBL" id="QYBB01000024">
    <property type="protein sequence ID" value="RYC30499.1"/>
    <property type="molecule type" value="Genomic_DNA"/>
</dbReference>
<keyword evidence="3 6" id="KW-0812">Transmembrane</keyword>
<accession>A0A4Q2U1Y6</accession>
<dbReference type="Pfam" id="PF01810">
    <property type="entry name" value="LysE"/>
    <property type="match status" value="1"/>
</dbReference>
<evidence type="ECO:0000313" key="7">
    <source>
        <dbReference type="EMBL" id="RYC30499.1"/>
    </source>
</evidence>
<dbReference type="InterPro" id="IPR001123">
    <property type="entry name" value="LeuE-type"/>
</dbReference>
<feature type="transmembrane region" description="Helical" evidence="6">
    <location>
        <begin position="73"/>
        <end position="91"/>
    </location>
</feature>
<reference evidence="7 8" key="2">
    <citation type="submission" date="2019-02" db="EMBL/GenBank/DDBJ databases">
        <title>'Lichenibacterium ramalinii' gen. nov. sp. nov., 'Lichenibacterium minor' gen. nov. sp. nov.</title>
        <authorList>
            <person name="Pankratov T."/>
        </authorList>
    </citation>
    <scope>NUCLEOTIDE SEQUENCE [LARGE SCALE GENOMIC DNA]</scope>
    <source>
        <strain evidence="7 8">RmlP026</strain>
    </source>
</reference>
<evidence type="ECO:0000256" key="6">
    <source>
        <dbReference type="SAM" id="Phobius"/>
    </source>
</evidence>
<dbReference type="PANTHER" id="PTHR30086:SF20">
    <property type="entry name" value="ARGININE EXPORTER PROTEIN ARGO-RELATED"/>
    <property type="match status" value="1"/>
</dbReference>
<dbReference type="PANTHER" id="PTHR30086">
    <property type="entry name" value="ARGININE EXPORTER PROTEIN ARGO"/>
    <property type="match status" value="1"/>
</dbReference>
<evidence type="ECO:0000256" key="5">
    <source>
        <dbReference type="ARBA" id="ARBA00023136"/>
    </source>
</evidence>
<keyword evidence="8" id="KW-1185">Reference proteome</keyword>
<evidence type="ECO:0000256" key="2">
    <source>
        <dbReference type="ARBA" id="ARBA00022475"/>
    </source>
</evidence>
<proteinExistence type="predicted"/>